<dbReference type="PROSITE" id="PS50005">
    <property type="entry name" value="TPR"/>
    <property type="match status" value="7"/>
</dbReference>
<dbReference type="InterPro" id="IPR051630">
    <property type="entry name" value="Corepressor-Demethylase"/>
</dbReference>
<dbReference type="InterPro" id="IPR011990">
    <property type="entry name" value="TPR-like_helical_dom_sf"/>
</dbReference>
<feature type="compositionally biased region" description="Low complexity" evidence="10">
    <location>
        <begin position="949"/>
        <end position="976"/>
    </location>
</feature>
<feature type="compositionally biased region" description="Polar residues" evidence="10">
    <location>
        <begin position="977"/>
        <end position="993"/>
    </location>
</feature>
<feature type="repeat" description="TPR" evidence="9">
    <location>
        <begin position="284"/>
        <end position="317"/>
    </location>
</feature>
<accession>A0A433Q4Q9</accession>
<evidence type="ECO:0000256" key="3">
    <source>
        <dbReference type="ARBA" id="ARBA00022737"/>
    </source>
</evidence>
<feature type="compositionally biased region" description="Pro residues" evidence="10">
    <location>
        <begin position="1120"/>
        <end position="1145"/>
    </location>
</feature>
<dbReference type="GO" id="GO:0031490">
    <property type="term" value="F:chromatin DNA binding"/>
    <property type="evidence" value="ECO:0007669"/>
    <property type="project" value="TreeGrafter"/>
</dbReference>
<feature type="repeat" description="TPR" evidence="9">
    <location>
        <begin position="321"/>
        <end position="354"/>
    </location>
</feature>
<dbReference type="PROSITE" id="PS50293">
    <property type="entry name" value="TPR_REGION"/>
    <property type="match status" value="3"/>
</dbReference>
<name>A0A433Q4Q9_9FUNG</name>
<feature type="repeat" description="TPR" evidence="9">
    <location>
        <begin position="146"/>
        <end position="179"/>
    </location>
</feature>
<feature type="compositionally biased region" description="Low complexity" evidence="10">
    <location>
        <begin position="1060"/>
        <end position="1073"/>
    </location>
</feature>
<sequence>MSSGTQPPQSITPLQKLASVNENTWLQMAPEMDSGVPRLRVPSSVLSGIRLSACNIAAVKWKPEARRFVCENLTVSDSAAGSNRFESERCFYINCQYYSTANLHSLCETPFNRSSNFPGNLAELMMDFDRAMSCYESALRHNPYSIPALTQIASLFRIREQFARAVDYFKRILHIQDNNGDIWGALGHCYLMMDNLQDAYHAYQQALYHLPNPRVGCPPFTSRYFIFIIACLPFSFVVLPSSHFQEPKLWYGIGILYDRYGSLEHAEEAFSAVMKMEPKFEKANEIYFRLGIIYKQQQKYDLSLQCFKYIIPSPPRPLTEVDIWFQIGHVYEQQKEYQLAREAYERVLNENPEHAKVLQQLGWLYHQQTAAFANQDLAISYLTRSLKSDGNDAQSWYLLGRCYMAQSNYNKAYEAYQQAVYRDARNPTFWCSIGVLYYQINQYRDALDAYSRAIRLNPYISEVWYDLGTLYESCNNQIQDALDAYQRAAELDPTNPHIKQRLELLRKAQQAGGPTSAPLPTDVNPAAYLNGPNNGPSLNGAGTAAQFPQPGPQGPPPGMASYPSARQMDNRGPPPMSLHHAEHPGGPARDLPMPGRRSPGAYTPHQGDLNIPNIGGGRAPTPSDRAQMNPINVHDRAPLQPPPPMPQTQSQPIRQSHKSSRNENMPSPGPQHHSDIPNRVSPPNSSVQNARPPSRAQSPRTQAQGHTHYMSPHVPHAEVQVHPGHHPMHHDQQQQPPPQRRMSDPYEQNDVFQKPKQELKTNGSPSPYSRHDMHQAFPMAHDSRTPPIGMKQEDQPMVNPMDRQSMINPPPQSSPRAEGPSRTLTPPEEERSSSSAIRHEHRRSSSSASAQFAEVKQQAGESTRLDQYALNDQSHRSSPIMHPSEARGSGRGSSESGRDRERERDRERDRDVKLNSADDSHHYRSEPRPYDTSAVHNGANQQNGITDNIPTSIGRSSSPRPRTPSISKQISQPQQSHIVSTLPPSSAAMTSSRQVDEDYDESAVDTLMSMREKGARKRSLEVGEPDLADNKRTKQSVPREEGYAPVVSRESREPRESRDAPSSSGSSSSTGSGYRHHSPPSAINAAATAARDATASPKEQHPSPTQVTPREAIATVSPTAPAPTPAASVSPPPSKAQVASPPPVSMPTVSSPKDRKDSDSSAAAPASAAPVPATTNANGSSNGNHRAASPPPAASS</sequence>
<feature type="compositionally biased region" description="Low complexity" evidence="10">
    <location>
        <begin position="1160"/>
        <end position="1173"/>
    </location>
</feature>
<feature type="repeat" description="TPR" evidence="9">
    <location>
        <begin position="180"/>
        <end position="213"/>
    </location>
</feature>
<reference evidence="11 12" key="1">
    <citation type="journal article" date="2018" name="New Phytol.">
        <title>Phylogenomics of Endogonaceae and evolution of mycorrhizas within Mucoromycota.</title>
        <authorList>
            <person name="Chang Y."/>
            <person name="Desiro A."/>
            <person name="Na H."/>
            <person name="Sandor L."/>
            <person name="Lipzen A."/>
            <person name="Clum A."/>
            <person name="Barry K."/>
            <person name="Grigoriev I.V."/>
            <person name="Martin F.M."/>
            <person name="Stajich J.E."/>
            <person name="Smith M.E."/>
            <person name="Bonito G."/>
            <person name="Spatafora J.W."/>
        </authorList>
    </citation>
    <scope>NUCLEOTIDE SEQUENCE [LARGE SCALE GENOMIC DNA]</scope>
    <source>
        <strain evidence="11 12">AD002</strain>
    </source>
</reference>
<proteinExistence type="inferred from homology"/>
<keyword evidence="3" id="KW-0677">Repeat</keyword>
<dbReference type="FunFam" id="1.25.40.10:FF:000078">
    <property type="entry name" value="Transcriptional corepressor Cyc8"/>
    <property type="match status" value="1"/>
</dbReference>
<dbReference type="AlphaFoldDB" id="A0A433Q4Q9"/>
<evidence type="ECO:0000256" key="6">
    <source>
        <dbReference type="ARBA" id="ARBA00023163"/>
    </source>
</evidence>
<evidence type="ECO:0000256" key="5">
    <source>
        <dbReference type="ARBA" id="ARBA00023015"/>
    </source>
</evidence>
<evidence type="ECO:0000256" key="8">
    <source>
        <dbReference type="ARBA" id="ARBA00061082"/>
    </source>
</evidence>
<evidence type="ECO:0000256" key="1">
    <source>
        <dbReference type="ARBA" id="ARBA00004123"/>
    </source>
</evidence>
<gene>
    <name evidence="11" type="ORF">BC938DRAFT_473078</name>
</gene>
<organism evidence="11 12">
    <name type="scientific">Jimgerdemannia flammicorona</name>
    <dbReference type="NCBI Taxonomy" id="994334"/>
    <lineage>
        <taxon>Eukaryota</taxon>
        <taxon>Fungi</taxon>
        <taxon>Fungi incertae sedis</taxon>
        <taxon>Mucoromycota</taxon>
        <taxon>Mucoromycotina</taxon>
        <taxon>Endogonomycetes</taxon>
        <taxon>Endogonales</taxon>
        <taxon>Endogonaceae</taxon>
        <taxon>Jimgerdemannia</taxon>
    </lineage>
</organism>
<keyword evidence="5" id="KW-0805">Transcription regulation</keyword>
<dbReference type="PANTHER" id="PTHR14017">
    <property type="entry name" value="LYSINE-SPECIFIC DEMETHYLASE"/>
    <property type="match status" value="1"/>
</dbReference>
<evidence type="ECO:0000256" key="4">
    <source>
        <dbReference type="ARBA" id="ARBA00022803"/>
    </source>
</evidence>
<evidence type="ECO:0000313" key="11">
    <source>
        <dbReference type="EMBL" id="RUS24780.1"/>
    </source>
</evidence>
<comment type="caution">
    <text evidence="11">The sequence shown here is derived from an EMBL/GenBank/DDBJ whole genome shotgun (WGS) entry which is preliminary data.</text>
</comment>
<feature type="repeat" description="TPR" evidence="9">
    <location>
        <begin position="247"/>
        <end position="280"/>
    </location>
</feature>
<evidence type="ECO:0000256" key="7">
    <source>
        <dbReference type="ARBA" id="ARBA00023242"/>
    </source>
</evidence>
<feature type="repeat" description="TPR" evidence="9">
    <location>
        <begin position="427"/>
        <end position="460"/>
    </location>
</feature>
<dbReference type="PANTHER" id="PTHR14017:SF1">
    <property type="entry name" value="LD02225P"/>
    <property type="match status" value="1"/>
</dbReference>
<dbReference type="FunFam" id="1.25.40.10:FF:000163">
    <property type="entry name" value="Transcriptional corepressor Cyc8"/>
    <property type="match status" value="1"/>
</dbReference>
<feature type="compositionally biased region" description="Pro residues" evidence="10">
    <location>
        <begin position="549"/>
        <end position="558"/>
    </location>
</feature>
<dbReference type="InterPro" id="IPR019734">
    <property type="entry name" value="TPR_rpt"/>
</dbReference>
<dbReference type="EMBL" id="RBNJ01014936">
    <property type="protein sequence ID" value="RUS24780.1"/>
    <property type="molecule type" value="Genomic_DNA"/>
</dbReference>
<keyword evidence="6" id="KW-0804">Transcription</keyword>
<dbReference type="SMART" id="SM00028">
    <property type="entry name" value="TPR"/>
    <property type="match status" value="10"/>
</dbReference>
<dbReference type="GO" id="GO:0010468">
    <property type="term" value="P:regulation of gene expression"/>
    <property type="evidence" value="ECO:0007669"/>
    <property type="project" value="TreeGrafter"/>
</dbReference>
<keyword evidence="2" id="KW-0678">Repressor</keyword>
<dbReference type="Pfam" id="PF14559">
    <property type="entry name" value="TPR_19"/>
    <property type="match status" value="1"/>
</dbReference>
<feature type="compositionally biased region" description="Basic and acidic residues" evidence="10">
    <location>
        <begin position="1028"/>
        <end position="1042"/>
    </location>
</feature>
<protein>
    <submittedName>
        <fullName evidence="11">Uncharacterized protein</fullName>
    </submittedName>
</protein>
<feature type="compositionally biased region" description="Basic and acidic residues" evidence="10">
    <location>
        <begin position="896"/>
        <end position="929"/>
    </location>
</feature>
<dbReference type="Proteomes" id="UP000274822">
    <property type="component" value="Unassembled WGS sequence"/>
</dbReference>
<dbReference type="GO" id="GO:0005634">
    <property type="term" value="C:nucleus"/>
    <property type="evidence" value="ECO:0007669"/>
    <property type="project" value="UniProtKB-SubCell"/>
</dbReference>
<feature type="repeat" description="TPR" evidence="9">
    <location>
        <begin position="393"/>
        <end position="426"/>
    </location>
</feature>
<evidence type="ECO:0000256" key="10">
    <source>
        <dbReference type="SAM" id="MobiDB-lite"/>
    </source>
</evidence>
<evidence type="ECO:0000256" key="2">
    <source>
        <dbReference type="ARBA" id="ARBA00022491"/>
    </source>
</evidence>
<feature type="compositionally biased region" description="Polar residues" evidence="10">
    <location>
        <begin position="681"/>
        <end position="705"/>
    </location>
</feature>
<feature type="compositionally biased region" description="Low complexity" evidence="10">
    <location>
        <begin position="529"/>
        <end position="548"/>
    </location>
</feature>
<dbReference type="Pfam" id="PF00515">
    <property type="entry name" value="TPR_1"/>
    <property type="match status" value="2"/>
</dbReference>
<comment type="subcellular location">
    <subcellularLocation>
        <location evidence="1">Nucleus</location>
    </subcellularLocation>
</comment>
<dbReference type="SUPFAM" id="SSF48452">
    <property type="entry name" value="TPR-like"/>
    <property type="match status" value="1"/>
</dbReference>
<keyword evidence="4 9" id="KW-0802">TPR repeat</keyword>
<feature type="compositionally biased region" description="Low complexity" evidence="10">
    <location>
        <begin position="1082"/>
        <end position="1095"/>
    </location>
</feature>
<feature type="region of interest" description="Disordered" evidence="10">
    <location>
        <begin position="507"/>
        <end position="1196"/>
    </location>
</feature>
<evidence type="ECO:0000313" key="12">
    <source>
        <dbReference type="Proteomes" id="UP000274822"/>
    </source>
</evidence>
<feature type="compositionally biased region" description="Polar residues" evidence="10">
    <location>
        <begin position="1174"/>
        <end position="1184"/>
    </location>
</feature>
<dbReference type="Gene3D" id="1.25.40.10">
    <property type="entry name" value="Tetratricopeptide repeat domain"/>
    <property type="match status" value="2"/>
</dbReference>
<feature type="compositionally biased region" description="Basic and acidic residues" evidence="10">
    <location>
        <begin position="1010"/>
        <end position="1021"/>
    </location>
</feature>
<evidence type="ECO:0000256" key="9">
    <source>
        <dbReference type="PROSITE-ProRule" id="PRU00339"/>
    </source>
</evidence>
<feature type="compositionally biased region" description="Basic and acidic residues" evidence="10">
    <location>
        <begin position="1049"/>
        <end position="1059"/>
    </location>
</feature>
<dbReference type="Pfam" id="PF13432">
    <property type="entry name" value="TPR_16"/>
    <property type="match status" value="1"/>
</dbReference>
<keyword evidence="7" id="KW-0539">Nucleus</keyword>
<comment type="similarity">
    <text evidence="8">Belongs to the CYC8/SSN6 family.</text>
</comment>
<dbReference type="GO" id="GO:0017053">
    <property type="term" value="C:transcription repressor complex"/>
    <property type="evidence" value="ECO:0007669"/>
    <property type="project" value="UniProtKB-ARBA"/>
</dbReference>
<dbReference type="GO" id="GO:0000978">
    <property type="term" value="F:RNA polymerase II cis-regulatory region sequence-specific DNA binding"/>
    <property type="evidence" value="ECO:0007669"/>
    <property type="project" value="TreeGrafter"/>
</dbReference>
<feature type="compositionally biased region" description="Polar residues" evidence="10">
    <location>
        <begin position="934"/>
        <end position="948"/>
    </location>
</feature>
<keyword evidence="12" id="KW-1185">Reference proteome</keyword>